<name>A0AAV2GG89_9ROSI</name>
<proteinExistence type="predicted"/>
<keyword evidence="3" id="KW-1185">Reference proteome</keyword>
<evidence type="ECO:0000313" key="3">
    <source>
        <dbReference type="Proteomes" id="UP001497516"/>
    </source>
</evidence>
<protein>
    <submittedName>
        <fullName evidence="2">Uncharacterized protein</fullName>
    </submittedName>
</protein>
<dbReference type="PROSITE" id="PS51257">
    <property type="entry name" value="PROKAR_LIPOPROTEIN"/>
    <property type="match status" value="1"/>
</dbReference>
<dbReference type="EMBL" id="OZ034822">
    <property type="protein sequence ID" value="CAL1409755.1"/>
    <property type="molecule type" value="Genomic_DNA"/>
</dbReference>
<dbReference type="Proteomes" id="UP001497516">
    <property type="component" value="Chromosome 9"/>
</dbReference>
<evidence type="ECO:0000256" key="1">
    <source>
        <dbReference type="SAM" id="Phobius"/>
    </source>
</evidence>
<feature type="transmembrane region" description="Helical" evidence="1">
    <location>
        <begin position="59"/>
        <end position="81"/>
    </location>
</feature>
<keyword evidence="1" id="KW-0472">Membrane</keyword>
<keyword evidence="1" id="KW-0812">Transmembrane</keyword>
<evidence type="ECO:0000313" key="2">
    <source>
        <dbReference type="EMBL" id="CAL1409755.1"/>
    </source>
</evidence>
<gene>
    <name evidence="2" type="ORF">LTRI10_LOCUS49227</name>
</gene>
<keyword evidence="1" id="KW-1133">Transmembrane helix</keyword>
<reference evidence="2 3" key="1">
    <citation type="submission" date="2024-04" db="EMBL/GenBank/DDBJ databases">
        <authorList>
            <person name="Fracassetti M."/>
        </authorList>
    </citation>
    <scope>NUCLEOTIDE SEQUENCE [LARGE SCALE GENOMIC DNA]</scope>
</reference>
<accession>A0AAV2GG89</accession>
<sequence>MRTLHRRGMSSRSLRVDRSNLLVVTAVACQSIRSPSPRRRCLASSGGGVAMVGKVMEGANWAMIRAWIFFLLLLLFVCGSVSL</sequence>
<organism evidence="2 3">
    <name type="scientific">Linum trigynum</name>
    <dbReference type="NCBI Taxonomy" id="586398"/>
    <lineage>
        <taxon>Eukaryota</taxon>
        <taxon>Viridiplantae</taxon>
        <taxon>Streptophyta</taxon>
        <taxon>Embryophyta</taxon>
        <taxon>Tracheophyta</taxon>
        <taxon>Spermatophyta</taxon>
        <taxon>Magnoliopsida</taxon>
        <taxon>eudicotyledons</taxon>
        <taxon>Gunneridae</taxon>
        <taxon>Pentapetalae</taxon>
        <taxon>rosids</taxon>
        <taxon>fabids</taxon>
        <taxon>Malpighiales</taxon>
        <taxon>Linaceae</taxon>
        <taxon>Linum</taxon>
    </lineage>
</organism>
<dbReference type="AlphaFoldDB" id="A0AAV2GG89"/>